<sequence>MHYLTDECIKAEFLHFIVMQLFDRPPPSCIFFLTFCKFYDGMVVKNLGYWFRRECYFGCEYFGQRHYTKISNGLGGVASTLTALDIHFVGHSVRSNALVTFSQALNICPYLRSIKDFAQTTQNKSEEYAWLNNSQPSGPKAPVASSIFRSTEDITPLIGNYHAALRALYIESTLPLNGVFILSTPQAESAFLPNIQVEFEPCV</sequence>
<accession>A0AAD5PDL6</accession>
<reference evidence="1" key="2">
    <citation type="submission" date="2023-02" db="EMBL/GenBank/DDBJ databases">
        <authorList>
            <consortium name="DOE Joint Genome Institute"/>
            <person name="Mondo S.J."/>
            <person name="Chang Y."/>
            <person name="Wang Y."/>
            <person name="Ahrendt S."/>
            <person name="Andreopoulos W."/>
            <person name="Barry K."/>
            <person name="Beard J."/>
            <person name="Benny G.L."/>
            <person name="Blankenship S."/>
            <person name="Bonito G."/>
            <person name="Cuomo C."/>
            <person name="Desiro A."/>
            <person name="Gervers K.A."/>
            <person name="Hundley H."/>
            <person name="Kuo A."/>
            <person name="LaButti K."/>
            <person name="Lang B.F."/>
            <person name="Lipzen A."/>
            <person name="O'Donnell K."/>
            <person name="Pangilinan J."/>
            <person name="Reynolds N."/>
            <person name="Sandor L."/>
            <person name="Smith M.W."/>
            <person name="Tsang A."/>
            <person name="Grigoriev I.V."/>
            <person name="Stajich J.E."/>
            <person name="Spatafora J.W."/>
        </authorList>
    </citation>
    <scope>NUCLEOTIDE SEQUENCE</scope>
    <source>
        <strain evidence="1">RSA 2281</strain>
    </source>
</reference>
<comment type="caution">
    <text evidence="1">The sequence shown here is derived from an EMBL/GenBank/DDBJ whole genome shotgun (WGS) entry which is preliminary data.</text>
</comment>
<keyword evidence="2" id="KW-1185">Reference proteome</keyword>
<evidence type="ECO:0000313" key="1">
    <source>
        <dbReference type="EMBL" id="KAI9261447.1"/>
    </source>
</evidence>
<gene>
    <name evidence="1" type="ORF">BDA99DRAFT_572383</name>
</gene>
<dbReference type="Proteomes" id="UP001209540">
    <property type="component" value="Unassembled WGS sequence"/>
</dbReference>
<name>A0AAD5PDL6_9FUNG</name>
<reference evidence="1" key="1">
    <citation type="journal article" date="2022" name="IScience">
        <title>Evolution of zygomycete secretomes and the origins of terrestrial fungal ecologies.</title>
        <authorList>
            <person name="Chang Y."/>
            <person name="Wang Y."/>
            <person name="Mondo S."/>
            <person name="Ahrendt S."/>
            <person name="Andreopoulos W."/>
            <person name="Barry K."/>
            <person name="Beard J."/>
            <person name="Benny G.L."/>
            <person name="Blankenship S."/>
            <person name="Bonito G."/>
            <person name="Cuomo C."/>
            <person name="Desiro A."/>
            <person name="Gervers K.A."/>
            <person name="Hundley H."/>
            <person name="Kuo A."/>
            <person name="LaButti K."/>
            <person name="Lang B.F."/>
            <person name="Lipzen A."/>
            <person name="O'Donnell K."/>
            <person name="Pangilinan J."/>
            <person name="Reynolds N."/>
            <person name="Sandor L."/>
            <person name="Smith M.E."/>
            <person name="Tsang A."/>
            <person name="Grigoriev I.V."/>
            <person name="Stajich J.E."/>
            <person name="Spatafora J.W."/>
        </authorList>
    </citation>
    <scope>NUCLEOTIDE SEQUENCE</scope>
    <source>
        <strain evidence="1">RSA 2281</strain>
    </source>
</reference>
<dbReference type="AlphaFoldDB" id="A0AAD5PDL6"/>
<dbReference type="EMBL" id="JAIXMP010000015">
    <property type="protein sequence ID" value="KAI9261447.1"/>
    <property type="molecule type" value="Genomic_DNA"/>
</dbReference>
<protein>
    <submittedName>
        <fullName evidence="1">Uncharacterized protein</fullName>
    </submittedName>
</protein>
<proteinExistence type="predicted"/>
<evidence type="ECO:0000313" key="2">
    <source>
        <dbReference type="Proteomes" id="UP001209540"/>
    </source>
</evidence>
<organism evidence="1 2">
    <name type="scientific">Phascolomyces articulosus</name>
    <dbReference type="NCBI Taxonomy" id="60185"/>
    <lineage>
        <taxon>Eukaryota</taxon>
        <taxon>Fungi</taxon>
        <taxon>Fungi incertae sedis</taxon>
        <taxon>Mucoromycota</taxon>
        <taxon>Mucoromycotina</taxon>
        <taxon>Mucoromycetes</taxon>
        <taxon>Mucorales</taxon>
        <taxon>Lichtheimiaceae</taxon>
        <taxon>Phascolomyces</taxon>
    </lineage>
</organism>